<evidence type="ECO:0000256" key="1">
    <source>
        <dbReference type="SAM" id="Coils"/>
    </source>
</evidence>
<organism evidence="3 4">
    <name type="scientific">Deinandra increscens subsp. villosa</name>
    <dbReference type="NCBI Taxonomy" id="3103831"/>
    <lineage>
        <taxon>Eukaryota</taxon>
        <taxon>Viridiplantae</taxon>
        <taxon>Streptophyta</taxon>
        <taxon>Embryophyta</taxon>
        <taxon>Tracheophyta</taxon>
        <taxon>Spermatophyta</taxon>
        <taxon>Magnoliopsida</taxon>
        <taxon>eudicotyledons</taxon>
        <taxon>Gunneridae</taxon>
        <taxon>Pentapetalae</taxon>
        <taxon>asterids</taxon>
        <taxon>campanulids</taxon>
        <taxon>Asterales</taxon>
        <taxon>Asteraceae</taxon>
        <taxon>Asteroideae</taxon>
        <taxon>Heliantheae alliance</taxon>
        <taxon>Madieae</taxon>
        <taxon>Madiinae</taxon>
        <taxon>Deinandra</taxon>
    </lineage>
</organism>
<name>A0AAP0DQW9_9ASTR</name>
<accession>A0AAP0DQW9</accession>
<evidence type="ECO:0000313" key="3">
    <source>
        <dbReference type="EMBL" id="KAK9077072.1"/>
    </source>
</evidence>
<feature type="coiled-coil region" evidence="1">
    <location>
        <begin position="152"/>
        <end position="200"/>
    </location>
</feature>
<sequence>MSLELHKSLHTQPSNHTISPTPKNPNLKCKQRHPHPHPSPIKTNIPSQLPFQTSLLTTISMDQTLPETPPPLDHHSTVDTTRPFRSVKEAVAIFGDRLQVPETYSPSPKPPFTLPKHEAPILKSPEPAENNVVDPFQPERDQQHSPVVMNTLRKLELELHETKRELKLLRERELETEVALASLNAELHMNMSKIAKAEAEAAGKAMTRRSSSMTLRQVLSGVGGEREKGRERRYLKEKKVLKKKPVIPLVTDLFAWKNEKDIYC</sequence>
<evidence type="ECO:0000256" key="2">
    <source>
        <dbReference type="SAM" id="MobiDB-lite"/>
    </source>
</evidence>
<protein>
    <submittedName>
        <fullName evidence="3">Uncharacterized protein</fullName>
    </submittedName>
</protein>
<keyword evidence="1" id="KW-0175">Coiled coil</keyword>
<dbReference type="EMBL" id="JBCNJP010000007">
    <property type="protein sequence ID" value="KAK9077072.1"/>
    <property type="molecule type" value="Genomic_DNA"/>
</dbReference>
<dbReference type="AlphaFoldDB" id="A0AAP0DQW9"/>
<evidence type="ECO:0000313" key="4">
    <source>
        <dbReference type="Proteomes" id="UP001408789"/>
    </source>
</evidence>
<keyword evidence="4" id="KW-1185">Reference proteome</keyword>
<comment type="caution">
    <text evidence="3">The sequence shown here is derived from an EMBL/GenBank/DDBJ whole genome shotgun (WGS) entry which is preliminary data.</text>
</comment>
<reference evidence="3 4" key="1">
    <citation type="submission" date="2024-04" db="EMBL/GenBank/DDBJ databases">
        <title>The reference genome of an endangered Asteraceae, Deinandra increscens subsp. villosa, native to the Central Coast of California.</title>
        <authorList>
            <person name="Guilliams M."/>
            <person name="Hasenstab-Lehman K."/>
            <person name="Meyer R."/>
            <person name="Mcevoy S."/>
        </authorList>
    </citation>
    <scope>NUCLEOTIDE SEQUENCE [LARGE SCALE GENOMIC DNA]</scope>
    <source>
        <tissue evidence="3">Leaf</tissue>
    </source>
</reference>
<proteinExistence type="predicted"/>
<feature type="region of interest" description="Disordered" evidence="2">
    <location>
        <begin position="1"/>
        <end position="47"/>
    </location>
</feature>
<feature type="compositionally biased region" description="Polar residues" evidence="2">
    <location>
        <begin position="10"/>
        <end position="21"/>
    </location>
</feature>
<gene>
    <name evidence="3" type="ORF">SSX86_005407</name>
</gene>
<dbReference type="Proteomes" id="UP001408789">
    <property type="component" value="Unassembled WGS sequence"/>
</dbReference>